<organism evidence="1 2">
    <name type="scientific">Phytophthora megakarya</name>
    <dbReference type="NCBI Taxonomy" id="4795"/>
    <lineage>
        <taxon>Eukaryota</taxon>
        <taxon>Sar</taxon>
        <taxon>Stramenopiles</taxon>
        <taxon>Oomycota</taxon>
        <taxon>Peronosporomycetes</taxon>
        <taxon>Peronosporales</taxon>
        <taxon>Peronosporaceae</taxon>
        <taxon>Phytophthora</taxon>
    </lineage>
</organism>
<keyword evidence="2" id="KW-1185">Reference proteome</keyword>
<accession>A0A225VIJ8</accession>
<sequence length="81" mass="8944">MACKPNRLFDSGNPNGGLGFDGSLVKQNHFMTIGKGRTFTSNEPNLITVEKEAYTIIKACHELEYLLLRLNVSGATVTMRI</sequence>
<proteinExistence type="predicted"/>
<comment type="caution">
    <text evidence="1">The sequence shown here is derived from an EMBL/GenBank/DDBJ whole genome shotgun (WGS) entry which is preliminary data.</text>
</comment>
<protein>
    <submittedName>
        <fullName evidence="1">Uncharacterized protein</fullName>
    </submittedName>
</protein>
<gene>
    <name evidence="1" type="ORF">PHMEG_00022505</name>
</gene>
<evidence type="ECO:0000313" key="2">
    <source>
        <dbReference type="Proteomes" id="UP000198211"/>
    </source>
</evidence>
<reference evidence="2" key="1">
    <citation type="submission" date="2017-03" db="EMBL/GenBank/DDBJ databases">
        <title>Phytopthora megakarya and P. palmivora, two closely related causual agents of cacao black pod achieved similar genome size and gene model numbers by different mechanisms.</title>
        <authorList>
            <person name="Ali S."/>
            <person name="Shao J."/>
            <person name="Larry D.J."/>
            <person name="Kronmiller B."/>
            <person name="Shen D."/>
            <person name="Strem M.D."/>
            <person name="Melnick R.L."/>
            <person name="Guiltinan M.J."/>
            <person name="Tyler B.M."/>
            <person name="Meinhardt L.W."/>
            <person name="Bailey B.A."/>
        </authorList>
    </citation>
    <scope>NUCLEOTIDE SEQUENCE [LARGE SCALE GENOMIC DNA]</scope>
    <source>
        <strain evidence="2">zdho120</strain>
    </source>
</reference>
<dbReference type="EMBL" id="NBNE01004445">
    <property type="protein sequence ID" value="OWZ05411.1"/>
    <property type="molecule type" value="Genomic_DNA"/>
</dbReference>
<dbReference type="AlphaFoldDB" id="A0A225VIJ8"/>
<name>A0A225VIJ8_9STRA</name>
<dbReference type="Proteomes" id="UP000198211">
    <property type="component" value="Unassembled WGS sequence"/>
</dbReference>
<evidence type="ECO:0000313" key="1">
    <source>
        <dbReference type="EMBL" id="OWZ05411.1"/>
    </source>
</evidence>